<dbReference type="Proteomes" id="UP001597196">
    <property type="component" value="Unassembled WGS sequence"/>
</dbReference>
<dbReference type="PROSITE" id="PS51257">
    <property type="entry name" value="PROKAR_LIPOPROTEIN"/>
    <property type="match status" value="1"/>
</dbReference>
<dbReference type="EMBL" id="JBHTOC010000012">
    <property type="protein sequence ID" value="MFD1430338.1"/>
    <property type="molecule type" value="Genomic_DNA"/>
</dbReference>
<feature type="chain" id="PRO_5046558388" evidence="2">
    <location>
        <begin position="23"/>
        <end position="521"/>
    </location>
</feature>
<reference evidence="4" key="1">
    <citation type="journal article" date="2019" name="Int. J. Syst. Evol. Microbiol.">
        <title>The Global Catalogue of Microorganisms (GCM) 10K type strain sequencing project: providing services to taxonomists for standard genome sequencing and annotation.</title>
        <authorList>
            <consortium name="The Broad Institute Genomics Platform"/>
            <consortium name="The Broad Institute Genome Sequencing Center for Infectious Disease"/>
            <person name="Wu L."/>
            <person name="Ma J."/>
        </authorList>
    </citation>
    <scope>NUCLEOTIDE SEQUENCE [LARGE SCALE GENOMIC DNA]</scope>
    <source>
        <strain evidence="4">CCM 8980</strain>
    </source>
</reference>
<feature type="signal peptide" evidence="2">
    <location>
        <begin position="1"/>
        <end position="22"/>
    </location>
</feature>
<evidence type="ECO:0000313" key="4">
    <source>
        <dbReference type="Proteomes" id="UP001597196"/>
    </source>
</evidence>
<evidence type="ECO:0000256" key="2">
    <source>
        <dbReference type="SAM" id="SignalP"/>
    </source>
</evidence>
<dbReference type="SUPFAM" id="SSF53850">
    <property type="entry name" value="Periplasmic binding protein-like II"/>
    <property type="match status" value="1"/>
</dbReference>
<dbReference type="PANTHER" id="PTHR43649">
    <property type="entry name" value="ARABINOSE-BINDING PROTEIN-RELATED"/>
    <property type="match status" value="1"/>
</dbReference>
<protein>
    <submittedName>
        <fullName evidence="3">Extracellular solute-binding protein</fullName>
    </submittedName>
</protein>
<organism evidence="3 4">
    <name type="scientific">Lacticaseibacillus mingshuiensis</name>
    <dbReference type="NCBI Taxonomy" id="2799574"/>
    <lineage>
        <taxon>Bacteria</taxon>
        <taxon>Bacillati</taxon>
        <taxon>Bacillota</taxon>
        <taxon>Bacilli</taxon>
        <taxon>Lactobacillales</taxon>
        <taxon>Lactobacillaceae</taxon>
        <taxon>Lacticaseibacillus</taxon>
    </lineage>
</organism>
<evidence type="ECO:0000256" key="1">
    <source>
        <dbReference type="ARBA" id="ARBA00022729"/>
    </source>
</evidence>
<comment type="caution">
    <text evidence="3">The sequence shown here is derived from an EMBL/GenBank/DDBJ whole genome shotgun (WGS) entry which is preliminary data.</text>
</comment>
<keyword evidence="4" id="KW-1185">Reference proteome</keyword>
<accession>A0ABW4CKL6</accession>
<gene>
    <name evidence="3" type="ORF">ACFQ4P_08765</name>
</gene>
<name>A0ABW4CKL6_9LACO</name>
<dbReference type="RefSeq" id="WP_203626651.1">
    <property type="nucleotide sequence ID" value="NZ_BOLQ01000007.1"/>
</dbReference>
<evidence type="ECO:0000313" key="3">
    <source>
        <dbReference type="EMBL" id="MFD1430338.1"/>
    </source>
</evidence>
<proteinExistence type="predicted"/>
<dbReference type="InterPro" id="IPR050490">
    <property type="entry name" value="Bact_solute-bd_prot1"/>
</dbReference>
<sequence length="521" mass="58008">MKLSKKLLSAGLLAAASVLMLAACGNKSADKTTTSGTPSYTIATVRWSDWGNDFLKGFVAKTEKDSKIKVKWNTYLNSDWGDKKSVVMSGGDLPDAFWGDICLTDAEVAKNQDSFIPLEDYIDKDMPNLKKAFDKDPALKAMVTSPDGHIYSLPKKSPMRPTITNQLFINKTWLDKLGLKMPDTYQDFIKVLTAFKNDDPNGNGKKDEIPYGAGNDDAILNFIQPFGITSPNTSAQNMVMDGDTPVYQPTTDNYKEGISWMASAYKNGLIDPQIFTEDVSQAQAKAQAKTAIVGVAAGWTADAIFGANASQYVALPPLKGPDGNRYVNSDPDHWNYSRNEFLVTTHAKNVDKLMKWADKYYTNDATIQTYYGSFGVGTKKLDNGDIQVLTPPKGQSSDIFAWTNSFRDFGPKYSDPSFDKKVILPKDNGDYTKLQLDAQYKQYARPAFPNVTFSPEELQTTSQQYTDISSYVTQMSSKWVTKGGVDKEWDGYISKLNQMGLKDFVKIQKTAYDRYEKTINK</sequence>
<dbReference type="Gene3D" id="3.40.190.10">
    <property type="entry name" value="Periplasmic binding protein-like II"/>
    <property type="match status" value="2"/>
</dbReference>
<keyword evidence="1 2" id="KW-0732">Signal</keyword>
<dbReference type="PANTHER" id="PTHR43649:SF33">
    <property type="entry name" value="POLYGALACTURONAN_RHAMNOGALACTURONAN-BINDING PROTEIN YTCQ"/>
    <property type="match status" value="1"/>
</dbReference>